<reference evidence="2 3" key="1">
    <citation type="submission" date="2016-12" db="EMBL/GenBank/DDBJ databases">
        <title>The genomes of Aspergillus section Nigri reveals drivers in fungal speciation.</title>
        <authorList>
            <consortium name="DOE Joint Genome Institute"/>
            <person name="Vesth T.C."/>
            <person name="Nybo J."/>
            <person name="Theobald S."/>
            <person name="Brandl J."/>
            <person name="Frisvad J.C."/>
            <person name="Nielsen K.F."/>
            <person name="Lyhne E.K."/>
            <person name="Kogle M.E."/>
            <person name="Kuo A."/>
            <person name="Riley R."/>
            <person name="Clum A."/>
            <person name="Nolan M."/>
            <person name="Lipzen A."/>
            <person name="Salamov A."/>
            <person name="Henrissat B."/>
            <person name="Wiebenga A."/>
            <person name="De Vries R.P."/>
            <person name="Grigoriev I.V."/>
            <person name="Mortensen U.H."/>
            <person name="Andersen M.R."/>
            <person name="Baker S.E."/>
        </authorList>
    </citation>
    <scope>NUCLEOTIDE SEQUENCE [LARGE SCALE GENOMIC DNA]</scope>
    <source>
        <strain evidence="2 3">CBS 115572</strain>
    </source>
</reference>
<evidence type="ECO:0000259" key="1">
    <source>
        <dbReference type="Pfam" id="PF00561"/>
    </source>
</evidence>
<dbReference type="Pfam" id="PF00561">
    <property type="entry name" value="Abhydrolase_1"/>
    <property type="match status" value="1"/>
</dbReference>
<dbReference type="OrthoDB" id="294702at2759"/>
<protein>
    <submittedName>
        <fullName evidence="2">Alpha/beta-hydrolase</fullName>
    </submittedName>
</protein>
<dbReference type="AlphaFoldDB" id="A0A317W471"/>
<keyword evidence="2" id="KW-0378">Hydrolase</keyword>
<dbReference type="GO" id="GO:0016787">
    <property type="term" value="F:hydrolase activity"/>
    <property type="evidence" value="ECO:0007669"/>
    <property type="project" value="UniProtKB-KW"/>
</dbReference>
<sequence>MSTQSPSQTTTQTGYITIPTTNHKLYLSTSGPPRLPLENGKLPPAIILESGLGSSSSEWTVTQRLISHFARVYSYDRAGYGQSEVSPLPPTAQNRVLELGRLLDVAGIQPPYILVGQSYGGVLIREFLRVYGKEKVMGMVIIDSGREVNPLSKGWWELLGGYRLGSVIGLDTNHAYTEEEYEIVKRDEIQNENTFWIEESLVKESMEILNAQVPITDQALGEGRLSVVFGNRSVDFKKVLDFGIENGFGSVEARLALEKRLEGMERVDEEGQRVHLGLSSQSRFVRATGVAETHCVHYVAPELVRDEVFWVFSGCIPGL</sequence>
<dbReference type="InterPro" id="IPR029058">
    <property type="entry name" value="AB_hydrolase_fold"/>
</dbReference>
<accession>A0A317W471</accession>
<dbReference type="GeneID" id="37112271"/>
<feature type="domain" description="AB hydrolase-1" evidence="1">
    <location>
        <begin position="44"/>
        <end position="148"/>
    </location>
</feature>
<dbReference type="Gene3D" id="3.40.50.1820">
    <property type="entry name" value="alpha/beta hydrolase"/>
    <property type="match status" value="1"/>
</dbReference>
<evidence type="ECO:0000313" key="3">
    <source>
        <dbReference type="Proteomes" id="UP000246702"/>
    </source>
</evidence>
<dbReference type="EMBL" id="MSFK01000021">
    <property type="protein sequence ID" value="PWY80815.1"/>
    <property type="molecule type" value="Genomic_DNA"/>
</dbReference>
<proteinExistence type="predicted"/>
<keyword evidence="3" id="KW-1185">Reference proteome</keyword>
<organism evidence="2 3">
    <name type="scientific">Aspergillus sclerotioniger CBS 115572</name>
    <dbReference type="NCBI Taxonomy" id="1450535"/>
    <lineage>
        <taxon>Eukaryota</taxon>
        <taxon>Fungi</taxon>
        <taxon>Dikarya</taxon>
        <taxon>Ascomycota</taxon>
        <taxon>Pezizomycotina</taxon>
        <taxon>Eurotiomycetes</taxon>
        <taxon>Eurotiomycetidae</taxon>
        <taxon>Eurotiales</taxon>
        <taxon>Aspergillaceae</taxon>
        <taxon>Aspergillus</taxon>
        <taxon>Aspergillus subgen. Circumdati</taxon>
    </lineage>
</organism>
<evidence type="ECO:0000313" key="2">
    <source>
        <dbReference type="EMBL" id="PWY80815.1"/>
    </source>
</evidence>
<comment type="caution">
    <text evidence="2">The sequence shown here is derived from an EMBL/GenBank/DDBJ whole genome shotgun (WGS) entry which is preliminary data.</text>
</comment>
<dbReference type="STRING" id="1450535.A0A317W471"/>
<dbReference type="SUPFAM" id="SSF53474">
    <property type="entry name" value="alpha/beta-Hydrolases"/>
    <property type="match status" value="1"/>
</dbReference>
<gene>
    <name evidence="2" type="ORF">BO94DRAFT_520766</name>
</gene>
<name>A0A317W471_9EURO</name>
<dbReference type="InterPro" id="IPR000073">
    <property type="entry name" value="AB_hydrolase_1"/>
</dbReference>
<dbReference type="RefSeq" id="XP_025465417.1">
    <property type="nucleotide sequence ID" value="XM_025610128.1"/>
</dbReference>
<dbReference type="Proteomes" id="UP000246702">
    <property type="component" value="Unassembled WGS sequence"/>
</dbReference>